<reference evidence="2" key="1">
    <citation type="submission" date="2019-11" db="EMBL/GenBank/DDBJ databases">
        <authorList>
            <person name="Feng L."/>
        </authorList>
    </citation>
    <scope>NUCLEOTIDE SEQUENCE</scope>
    <source>
        <strain evidence="2">CsymbiosumLFYP84</strain>
    </source>
</reference>
<proteinExistence type="predicted"/>
<evidence type="ECO:0000256" key="1">
    <source>
        <dbReference type="SAM" id="Phobius"/>
    </source>
</evidence>
<name>A0A6N3AUC8_CLOSY</name>
<gene>
    <name evidence="2" type="ORF">CSLFYP84_01019</name>
</gene>
<dbReference type="EMBL" id="CACRUA010000009">
    <property type="protein sequence ID" value="VYT96125.1"/>
    <property type="molecule type" value="Genomic_DNA"/>
</dbReference>
<sequence>MEGTLFLGYPFSTGTLILGTIIIAAIATFTFYKGWWKL</sequence>
<feature type="transmembrane region" description="Helical" evidence="1">
    <location>
        <begin position="6"/>
        <end position="32"/>
    </location>
</feature>
<accession>A0A6N3AUC8</accession>
<evidence type="ECO:0000313" key="2">
    <source>
        <dbReference type="EMBL" id="VYT96125.1"/>
    </source>
</evidence>
<dbReference type="AlphaFoldDB" id="A0A6N3AUC8"/>
<keyword evidence="1" id="KW-0472">Membrane</keyword>
<organism evidence="2">
    <name type="scientific">Clostridium symbiosum</name>
    <name type="common">Bacteroides symbiosus</name>
    <dbReference type="NCBI Taxonomy" id="1512"/>
    <lineage>
        <taxon>Bacteria</taxon>
        <taxon>Bacillati</taxon>
        <taxon>Bacillota</taxon>
        <taxon>Clostridia</taxon>
        <taxon>Lachnospirales</taxon>
        <taxon>Lachnospiraceae</taxon>
        <taxon>Otoolea</taxon>
    </lineage>
</organism>
<keyword evidence="1" id="KW-0812">Transmembrane</keyword>
<keyword evidence="1" id="KW-1133">Transmembrane helix</keyword>
<protein>
    <submittedName>
        <fullName evidence="2">Uncharacterized protein</fullName>
    </submittedName>
</protein>